<comment type="caution">
    <text evidence="1">The sequence shown here is derived from an EMBL/GenBank/DDBJ whole genome shotgun (WGS) entry which is preliminary data.</text>
</comment>
<reference evidence="1 2" key="1">
    <citation type="submission" date="2024-04" db="EMBL/GenBank/DDBJ databases">
        <title>Defined microbial consortia suppress multidrug-resistant proinflammatory Enterobacteriaceae via ecological control.</title>
        <authorList>
            <person name="Furuichi M."/>
            <person name="Kawaguchi T."/>
            <person name="Pust M."/>
            <person name="Yasuma K."/>
            <person name="Plichta D."/>
            <person name="Hasegawa N."/>
            <person name="Ohya T."/>
            <person name="Bhattarai S."/>
            <person name="Sasajima S."/>
            <person name="Aoto Y."/>
            <person name="Tuganbaev T."/>
            <person name="Yaginuma M."/>
            <person name="Ueda M."/>
            <person name="Okahashi N."/>
            <person name="Amafuji K."/>
            <person name="Kiridooshi Y."/>
            <person name="Sugita K."/>
            <person name="Strazar M."/>
            <person name="Skelly A."/>
            <person name="Suda W."/>
            <person name="Hattori M."/>
            <person name="Nakamoto N."/>
            <person name="Caballero S."/>
            <person name="Norman J."/>
            <person name="Olle B."/>
            <person name="Tanoue T."/>
            <person name="Arita M."/>
            <person name="Bucci V."/>
            <person name="Atarashi K."/>
            <person name="Xavier R."/>
            <person name="Honda K."/>
        </authorList>
    </citation>
    <scope>NUCLEOTIDE SEQUENCE [LARGE SCALE GENOMIC DNA]</scope>
    <source>
        <strain evidence="2">k04-0078-D8-1</strain>
    </source>
</reference>
<organism evidence="1 2">
    <name type="scientific">Blautia hominis</name>
    <dbReference type="NCBI Taxonomy" id="2025493"/>
    <lineage>
        <taxon>Bacteria</taxon>
        <taxon>Bacillati</taxon>
        <taxon>Bacillota</taxon>
        <taxon>Clostridia</taxon>
        <taxon>Lachnospirales</taxon>
        <taxon>Lachnospiraceae</taxon>
        <taxon>Blautia</taxon>
    </lineage>
</organism>
<sequence>MRTGNPVRRGGGRGYPGGEAFRCPEANLLPVTKFVGNGLLIKCLGQVDLPNAPLEHRPLDIPALPHAAPDSPGIGWPLGCGKERKKALSCL</sequence>
<keyword evidence="2" id="KW-1185">Reference proteome</keyword>
<evidence type="ECO:0000313" key="2">
    <source>
        <dbReference type="Proteomes" id="UP001600943"/>
    </source>
</evidence>
<accession>A0ABQ0B424</accession>
<proteinExistence type="predicted"/>
<protein>
    <submittedName>
        <fullName evidence="1">Uncharacterized protein</fullName>
    </submittedName>
</protein>
<gene>
    <name evidence="1" type="ORF">K040078D81_03090</name>
</gene>
<name>A0ABQ0B424_9FIRM</name>
<dbReference type="EMBL" id="BAABYW010000001">
    <property type="protein sequence ID" value="GAA6406192.1"/>
    <property type="molecule type" value="Genomic_DNA"/>
</dbReference>
<dbReference type="Proteomes" id="UP001600943">
    <property type="component" value="Unassembled WGS sequence"/>
</dbReference>
<evidence type="ECO:0000313" key="1">
    <source>
        <dbReference type="EMBL" id="GAA6406192.1"/>
    </source>
</evidence>